<feature type="compositionally biased region" description="Polar residues" evidence="1">
    <location>
        <begin position="218"/>
        <end position="227"/>
    </location>
</feature>
<accession>A0A8X6MJW2</accession>
<evidence type="ECO:0000313" key="3">
    <source>
        <dbReference type="Proteomes" id="UP000886998"/>
    </source>
</evidence>
<comment type="caution">
    <text evidence="2">The sequence shown here is derived from an EMBL/GenBank/DDBJ whole genome shotgun (WGS) entry which is preliminary data.</text>
</comment>
<reference evidence="2" key="1">
    <citation type="submission" date="2020-08" db="EMBL/GenBank/DDBJ databases">
        <title>Multicomponent nature underlies the extraordinary mechanical properties of spider dragline silk.</title>
        <authorList>
            <person name="Kono N."/>
            <person name="Nakamura H."/>
            <person name="Mori M."/>
            <person name="Yoshida Y."/>
            <person name="Ohtoshi R."/>
            <person name="Malay A.D."/>
            <person name="Moran D.A.P."/>
            <person name="Tomita M."/>
            <person name="Numata K."/>
            <person name="Arakawa K."/>
        </authorList>
    </citation>
    <scope>NUCLEOTIDE SEQUENCE</scope>
</reference>
<keyword evidence="3" id="KW-1185">Reference proteome</keyword>
<dbReference type="Proteomes" id="UP000886998">
    <property type="component" value="Unassembled WGS sequence"/>
</dbReference>
<feature type="non-terminal residue" evidence="2">
    <location>
        <position position="427"/>
    </location>
</feature>
<proteinExistence type="predicted"/>
<organism evidence="2 3">
    <name type="scientific">Trichonephila inaurata madagascariensis</name>
    <dbReference type="NCBI Taxonomy" id="2747483"/>
    <lineage>
        <taxon>Eukaryota</taxon>
        <taxon>Metazoa</taxon>
        <taxon>Ecdysozoa</taxon>
        <taxon>Arthropoda</taxon>
        <taxon>Chelicerata</taxon>
        <taxon>Arachnida</taxon>
        <taxon>Araneae</taxon>
        <taxon>Araneomorphae</taxon>
        <taxon>Entelegynae</taxon>
        <taxon>Araneoidea</taxon>
        <taxon>Nephilidae</taxon>
        <taxon>Trichonephila</taxon>
        <taxon>Trichonephila inaurata</taxon>
    </lineage>
</organism>
<sequence length="427" mass="48719">MKAQVGAADKTLEDVCGNMSDIPKIPLRTKKILKGHLSKVTAVHYCGDNRSDPVWRRIPRALDLDRFLERALTSGIFDLISEAHFQLFLELNRLAPNEHRFTSLTTMAMIKDNPTDMDYTHATLPNSGNSTPERTIGPSTCAQLEVTKADIRRYTLIAQGFENMLTTLRHSNAQDEDDPTYVEMLRQRTYYENLLDKAVSDFGSLPYCDTPGCPVHETPTSSPVKSQPTKRKDEDGFISPPPGKVSKPNLTYKEKFKINLENRFKTLKPQDTNAAGTSINYIPRNTTLQPKANNPSVKNLPPPIFLKITEHHRKQMKTLNDIFPDLRNKLTGEYIKLYTDTNEQRREVIHKLDDLKYQYFAIKPKEERPIKVVIKGLPRDSKTEDIHNDLIDLGYTVDKVSQLIGRKTKQPLPIFLVSLPRNIHNTK</sequence>
<evidence type="ECO:0008006" key="4">
    <source>
        <dbReference type="Google" id="ProtNLM"/>
    </source>
</evidence>
<dbReference type="AlphaFoldDB" id="A0A8X6MJW2"/>
<evidence type="ECO:0000313" key="2">
    <source>
        <dbReference type="EMBL" id="GFS58290.1"/>
    </source>
</evidence>
<dbReference type="EMBL" id="BMAV01027327">
    <property type="protein sequence ID" value="GFS58290.1"/>
    <property type="molecule type" value="Genomic_DNA"/>
</dbReference>
<name>A0A8X6MJW2_9ARAC</name>
<protein>
    <recommendedName>
        <fullName evidence="4">Pre-C2HC domain-containing protein</fullName>
    </recommendedName>
</protein>
<feature type="region of interest" description="Disordered" evidence="1">
    <location>
        <begin position="212"/>
        <end position="249"/>
    </location>
</feature>
<evidence type="ECO:0000256" key="1">
    <source>
        <dbReference type="SAM" id="MobiDB-lite"/>
    </source>
</evidence>
<dbReference type="OrthoDB" id="10255630at2759"/>
<gene>
    <name evidence="2" type="primary">AVEN_150122_1</name>
    <name evidence="2" type="ORF">TNIN_197641</name>
</gene>